<dbReference type="GO" id="GO:0034069">
    <property type="term" value="F:aminoglycoside N-acetyltransferase activity"/>
    <property type="evidence" value="ECO:0007669"/>
    <property type="project" value="TreeGrafter"/>
</dbReference>
<protein>
    <submittedName>
        <fullName evidence="6">GNAT family N-acetyltransferase</fullName>
    </submittedName>
</protein>
<dbReference type="InterPro" id="IPR016181">
    <property type="entry name" value="Acyl_CoA_acyltransferase"/>
</dbReference>
<keyword evidence="2 4" id="KW-0808">Transferase</keyword>
<evidence type="ECO:0000256" key="2">
    <source>
        <dbReference type="ARBA" id="ARBA00022679"/>
    </source>
</evidence>
<feature type="domain" description="N-acetyltransferase" evidence="5">
    <location>
        <begin position="67"/>
        <end position="224"/>
    </location>
</feature>
<dbReference type="SUPFAM" id="SSF55718">
    <property type="entry name" value="SCP-like"/>
    <property type="match status" value="1"/>
</dbReference>
<dbReference type="AlphaFoldDB" id="A0A4P6F885"/>
<dbReference type="InterPro" id="IPR025559">
    <property type="entry name" value="Eis_dom"/>
</dbReference>
<dbReference type="PANTHER" id="PTHR37817:SF1">
    <property type="entry name" value="N-ACETYLTRANSFERASE EIS"/>
    <property type="match status" value="1"/>
</dbReference>
<accession>A0A4P6F885</accession>
<dbReference type="GO" id="GO:0030649">
    <property type="term" value="P:aminoglycoside antibiotic catabolic process"/>
    <property type="evidence" value="ECO:0007669"/>
    <property type="project" value="TreeGrafter"/>
</dbReference>
<evidence type="ECO:0000256" key="4">
    <source>
        <dbReference type="HAMAP-Rule" id="MF_01812"/>
    </source>
</evidence>
<dbReference type="InterPro" id="IPR041380">
    <property type="entry name" value="Acetyltransf_17"/>
</dbReference>
<dbReference type="PANTHER" id="PTHR37817">
    <property type="entry name" value="N-ACETYLTRANSFERASE EIS"/>
    <property type="match status" value="1"/>
</dbReference>
<comment type="subunit">
    <text evidence="4">Homohexamer; trimer of dimers.</text>
</comment>
<sequence length="493" mass="53247">MPRVGVASGSAQDHGVHARIVSSGGARHEASALWLPRGRRYAGAMPFDFRSSPVDRAAEVSLGARGLEYRLVDTADHAAFDAWSQADNLAFHHPRPREIDLEHERRVFAERRVIGVYDSTSARPDVPVATVSSWPTGLSMPGGRSVDAWAVSSVSVAPTHRRRGIARALMEAELRDAVAAGAAVAMLTATEATIYGRFGYSPAARAATVHVDRRRARWSGPDAPGRTHLVDPASLREIAPQLVRRAVARTPGEVDRWGGLLDRVLGLVDPESAGSRAVRAVRYDDEHGEPQGFAAYRVTRNPNEPGVLEFDFLAAATDDAERALWRTLVEVDFVDEVRGLLRSVDEPLPWLLDDPRAIAVDHLGDHLWVRVLDPVAALGSRRFGAGGTLTLDVDDPLGYAHGVFELEVSGDGRAEVRKVEDAPDASAAGSSRRSRRAGGLRLGVRELGSILLGDVAPSLLARAGRVHESSAGSLEVADRLFRSARAPHLSIWF</sequence>
<dbReference type="PROSITE" id="PS51186">
    <property type="entry name" value="GNAT"/>
    <property type="match status" value="1"/>
</dbReference>
<dbReference type="Proteomes" id="UP000291259">
    <property type="component" value="Chromosome"/>
</dbReference>
<dbReference type="HAMAP" id="MF_01812">
    <property type="entry name" value="Eis"/>
    <property type="match status" value="1"/>
</dbReference>
<evidence type="ECO:0000256" key="3">
    <source>
        <dbReference type="ARBA" id="ARBA00023315"/>
    </source>
</evidence>
<dbReference type="EMBL" id="CP035491">
    <property type="protein sequence ID" value="QAY71954.1"/>
    <property type="molecule type" value="Genomic_DNA"/>
</dbReference>
<dbReference type="KEGG" id="agf:ET445_00020"/>
<evidence type="ECO:0000259" key="5">
    <source>
        <dbReference type="PROSITE" id="PS51186"/>
    </source>
</evidence>
<dbReference type="Pfam" id="PF13530">
    <property type="entry name" value="SCP2_2"/>
    <property type="match status" value="1"/>
</dbReference>
<dbReference type="Gene3D" id="3.40.630.30">
    <property type="match status" value="2"/>
</dbReference>
<keyword evidence="3 4" id="KW-0012">Acyltransferase</keyword>
<gene>
    <name evidence="6" type="ORF">ET445_00020</name>
</gene>
<dbReference type="InterPro" id="IPR022902">
    <property type="entry name" value="NAcTrfase_Eis"/>
</dbReference>
<proteinExistence type="inferred from homology"/>
<dbReference type="InterPro" id="IPR036527">
    <property type="entry name" value="SCP2_sterol-bd_dom_sf"/>
</dbReference>
<feature type="binding site" evidence="4">
    <location>
        <begin position="154"/>
        <end position="156"/>
    </location>
    <ligand>
        <name>acetyl-CoA</name>
        <dbReference type="ChEBI" id="CHEBI:57288"/>
    </ligand>
</feature>
<dbReference type="InterPro" id="IPR051554">
    <property type="entry name" value="Acetyltransferase_Eis"/>
</dbReference>
<feature type="binding site" evidence="4">
    <location>
        <begin position="190"/>
        <end position="191"/>
    </location>
    <ligand>
        <name>acetyl-CoA</name>
        <dbReference type="ChEBI" id="CHEBI:57288"/>
    </ligand>
</feature>
<name>A0A4P6F885_9MICO</name>
<evidence type="ECO:0000256" key="1">
    <source>
        <dbReference type="ARBA" id="ARBA00009213"/>
    </source>
</evidence>
<dbReference type="Pfam" id="PF17668">
    <property type="entry name" value="Acetyltransf_17"/>
    <property type="match status" value="1"/>
</dbReference>
<dbReference type="SUPFAM" id="SSF55729">
    <property type="entry name" value="Acyl-CoA N-acyltransferases (Nat)"/>
    <property type="match status" value="1"/>
</dbReference>
<reference evidence="6 7" key="1">
    <citation type="submission" date="2019-01" db="EMBL/GenBank/DDBJ databases">
        <title>Genome sequencing of strain FW100M-8.</title>
        <authorList>
            <person name="Heo J."/>
            <person name="Kim S.-J."/>
            <person name="Kim J.-S."/>
            <person name="Hong S.-B."/>
            <person name="Kwon S.-W."/>
        </authorList>
    </citation>
    <scope>NUCLEOTIDE SEQUENCE [LARGE SCALE GENOMIC DNA]</scope>
    <source>
        <strain evidence="6 7">FW100M-8</strain>
    </source>
</reference>
<keyword evidence="7" id="KW-1185">Reference proteome</keyword>
<feature type="active site" description="Proton donor" evidence="4">
    <location>
        <position position="195"/>
    </location>
</feature>
<dbReference type="Pfam" id="PF13527">
    <property type="entry name" value="Acetyltransf_9"/>
    <property type="match status" value="1"/>
</dbReference>
<feature type="binding site" evidence="4">
    <location>
        <begin position="162"/>
        <end position="167"/>
    </location>
    <ligand>
        <name>acetyl-CoA</name>
        <dbReference type="ChEBI" id="CHEBI:57288"/>
    </ligand>
</feature>
<dbReference type="CDD" id="cd04301">
    <property type="entry name" value="NAT_SF"/>
    <property type="match status" value="1"/>
</dbReference>
<organism evidence="6 7">
    <name type="scientific">Agromyces protaetiae</name>
    <dbReference type="NCBI Taxonomy" id="2509455"/>
    <lineage>
        <taxon>Bacteria</taxon>
        <taxon>Bacillati</taxon>
        <taxon>Actinomycetota</taxon>
        <taxon>Actinomycetes</taxon>
        <taxon>Micrococcales</taxon>
        <taxon>Microbacteriaceae</taxon>
        <taxon>Agromyces</taxon>
    </lineage>
</organism>
<evidence type="ECO:0000313" key="6">
    <source>
        <dbReference type="EMBL" id="QAY71954.1"/>
    </source>
</evidence>
<dbReference type="Gene3D" id="3.30.1050.10">
    <property type="entry name" value="SCP2 sterol-binding domain"/>
    <property type="match status" value="1"/>
</dbReference>
<evidence type="ECO:0000313" key="7">
    <source>
        <dbReference type="Proteomes" id="UP000291259"/>
    </source>
</evidence>
<dbReference type="OrthoDB" id="8399956at2"/>
<dbReference type="InterPro" id="IPR000182">
    <property type="entry name" value="GNAT_dom"/>
</dbReference>
<feature type="active site" description="Proton acceptor; via carboxylate" evidence="4">
    <location>
        <position position="493"/>
    </location>
</feature>
<comment type="similarity">
    <text evidence="1 4">Belongs to the acetyltransferase Eis family.</text>
</comment>